<accession>V6TMH5</accession>
<dbReference type="PANTHER" id="PTHR24120">
    <property type="entry name" value="GH07239P"/>
    <property type="match status" value="1"/>
</dbReference>
<dbReference type="InterPro" id="IPR002110">
    <property type="entry name" value="Ankyrin_rpt"/>
</dbReference>
<dbReference type="Pfam" id="PF13857">
    <property type="entry name" value="Ank_5"/>
    <property type="match status" value="1"/>
</dbReference>
<dbReference type="PANTHER" id="PTHR24120:SF4">
    <property type="entry name" value="GH07239P"/>
    <property type="match status" value="1"/>
</dbReference>
<dbReference type="AlphaFoldDB" id="V6TMH5"/>
<dbReference type="SMART" id="SM00248">
    <property type="entry name" value="ANK"/>
    <property type="match status" value="2"/>
</dbReference>
<dbReference type="VEuPathDB" id="GiardiaDB:GL50803_0015972"/>
<dbReference type="InterPro" id="IPR036770">
    <property type="entry name" value="Ankyrin_rpt-contain_sf"/>
</dbReference>
<dbReference type="SUPFAM" id="SSF48403">
    <property type="entry name" value="Ankyrin repeat"/>
    <property type="match status" value="1"/>
</dbReference>
<dbReference type="EMBL" id="AHHH01000301">
    <property type="protein sequence ID" value="ESU40163.1"/>
    <property type="molecule type" value="Genomic_DNA"/>
</dbReference>
<dbReference type="VEuPathDB" id="GiardiaDB:GL50581_600"/>
<dbReference type="Pfam" id="PF00023">
    <property type="entry name" value="Ank"/>
    <property type="match status" value="1"/>
</dbReference>
<protein>
    <submittedName>
        <fullName evidence="1">Hydroxymethylglutaryl-CoA synthase</fullName>
    </submittedName>
</protein>
<dbReference type="VEuPathDB" id="GiardiaDB:DHA2_151867"/>
<evidence type="ECO:0000313" key="1">
    <source>
        <dbReference type="EMBL" id="ESU40163.1"/>
    </source>
</evidence>
<feature type="non-terminal residue" evidence="1">
    <location>
        <position position="1"/>
    </location>
</feature>
<comment type="caution">
    <text evidence="1">The sequence shown here is derived from an EMBL/GenBank/DDBJ whole genome shotgun (WGS) entry which is preliminary data.</text>
</comment>
<evidence type="ECO:0000313" key="2">
    <source>
        <dbReference type="Proteomes" id="UP000018040"/>
    </source>
</evidence>
<dbReference type="OrthoDB" id="194358at2759"/>
<name>V6TMH5_GIAIN</name>
<dbReference type="Proteomes" id="UP000018040">
    <property type="component" value="Unassembled WGS sequence"/>
</dbReference>
<dbReference type="VEuPathDB" id="GiardiaDB:QR46_2006"/>
<reference evidence="2" key="1">
    <citation type="submission" date="2012-02" db="EMBL/GenBank/DDBJ databases">
        <title>Genome sequencing of Giardia lamblia Genotypes A2 and B isolates (DH and GS) and comparative analysis with the genomes of Genotypes A1 and E (WB and Pig).</title>
        <authorList>
            <person name="Adam R."/>
            <person name="Dahlstrom E."/>
            <person name="Martens C."/>
            <person name="Bruno D."/>
            <person name="Barbian K."/>
            <person name="Porcella S.F."/>
            <person name="Nash T."/>
        </authorList>
    </citation>
    <scope>NUCLEOTIDE SEQUENCE</scope>
    <source>
        <strain evidence="2">GS</strain>
    </source>
</reference>
<dbReference type="Gene3D" id="1.25.40.20">
    <property type="entry name" value="Ankyrin repeat-containing domain"/>
    <property type="match status" value="1"/>
</dbReference>
<proteinExistence type="predicted"/>
<gene>
    <name evidence="1" type="ORF">GSB_154828</name>
</gene>
<sequence length="89" mass="9547">SNDGKTALMYAAAHNSLDCLKALAPHEAGRIAVKDDGTGIGYTALMVAANKAHIDAIRLLLPYEKDLRDKKGRSAIDYAKSDAAKKEFT</sequence>
<reference evidence="1 2" key="2">
    <citation type="journal article" date="2013" name="Genome Biol. Evol.">
        <title>Genome sequencing of Giardia lamblia genotypes A2 and B isolates (DH and GS) and comparative analysis with the genomes of genotypes A1 and E (WB and Pig).</title>
        <authorList>
            <person name="Adam R.D."/>
            <person name="Dahlstrom E.W."/>
            <person name="Martens C.A."/>
            <person name="Bruno D.P."/>
            <person name="Barbian K.D."/>
            <person name="Ricklefs S.M."/>
            <person name="Hernandez M.M."/>
            <person name="Narla N.P."/>
            <person name="Patel R.B."/>
            <person name="Porcella S.F."/>
            <person name="Nash T.E."/>
        </authorList>
    </citation>
    <scope>NUCLEOTIDE SEQUENCE [LARGE SCALE GENOMIC DNA]</scope>
    <source>
        <strain evidence="1 2">GS</strain>
    </source>
</reference>
<organism evidence="1 2">
    <name type="scientific">Giardia intestinalis</name>
    <name type="common">Giardia lamblia</name>
    <dbReference type="NCBI Taxonomy" id="5741"/>
    <lineage>
        <taxon>Eukaryota</taxon>
        <taxon>Metamonada</taxon>
        <taxon>Diplomonadida</taxon>
        <taxon>Hexamitidae</taxon>
        <taxon>Giardiinae</taxon>
        <taxon>Giardia</taxon>
    </lineage>
</organism>